<organism evidence="13 14">
    <name type="scientific">Candidatus Fusobacterium pullicola</name>
    <dbReference type="NCBI Taxonomy" id="2838601"/>
    <lineage>
        <taxon>Bacteria</taxon>
        <taxon>Fusobacteriati</taxon>
        <taxon>Fusobacteriota</taxon>
        <taxon>Fusobacteriia</taxon>
        <taxon>Fusobacteriales</taxon>
        <taxon>Fusobacteriaceae</taxon>
        <taxon>Fusobacterium</taxon>
    </lineage>
</organism>
<dbReference type="Proteomes" id="UP000724657">
    <property type="component" value="Unassembled WGS sequence"/>
</dbReference>
<dbReference type="GO" id="GO:0006508">
    <property type="term" value="P:proteolysis"/>
    <property type="evidence" value="ECO:0007669"/>
    <property type="project" value="UniProtKB-KW"/>
</dbReference>
<evidence type="ECO:0000256" key="8">
    <source>
        <dbReference type="ARBA" id="ARBA00022989"/>
    </source>
</evidence>
<dbReference type="NCBIfam" id="TIGR00054">
    <property type="entry name" value="RIP metalloprotease RseP"/>
    <property type="match status" value="1"/>
</dbReference>
<evidence type="ECO:0000256" key="9">
    <source>
        <dbReference type="ARBA" id="ARBA00023049"/>
    </source>
</evidence>
<dbReference type="SUPFAM" id="SSF50156">
    <property type="entry name" value="PDZ domain-like"/>
    <property type="match status" value="1"/>
</dbReference>
<evidence type="ECO:0000256" key="3">
    <source>
        <dbReference type="ARBA" id="ARBA00007931"/>
    </source>
</evidence>
<evidence type="ECO:0000259" key="12">
    <source>
        <dbReference type="Pfam" id="PF02163"/>
    </source>
</evidence>
<comment type="subcellular location">
    <subcellularLocation>
        <location evidence="2">Membrane</location>
        <topology evidence="2">Multi-pass membrane protein</topology>
    </subcellularLocation>
</comment>
<dbReference type="InterPro" id="IPR008915">
    <property type="entry name" value="Peptidase_M50"/>
</dbReference>
<keyword evidence="7 11" id="KW-0862">Zinc</keyword>
<feature type="transmembrane region" description="Helical" evidence="11">
    <location>
        <begin position="264"/>
        <end position="284"/>
    </location>
</feature>
<reference evidence="13" key="1">
    <citation type="journal article" date="2021" name="PeerJ">
        <title>Extensive microbial diversity within the chicken gut microbiome revealed by metagenomics and culture.</title>
        <authorList>
            <person name="Gilroy R."/>
            <person name="Ravi A."/>
            <person name="Getino M."/>
            <person name="Pursley I."/>
            <person name="Horton D.L."/>
            <person name="Alikhan N.F."/>
            <person name="Baker D."/>
            <person name="Gharbi K."/>
            <person name="Hall N."/>
            <person name="Watson M."/>
            <person name="Adriaenssens E.M."/>
            <person name="Foster-Nyarko E."/>
            <person name="Jarju S."/>
            <person name="Secka A."/>
            <person name="Antonio M."/>
            <person name="Oren A."/>
            <person name="Chaudhuri R.R."/>
            <person name="La Ragione R."/>
            <person name="Hildebrand F."/>
            <person name="Pallen M.J."/>
        </authorList>
    </citation>
    <scope>NUCLEOTIDE SEQUENCE</scope>
    <source>
        <strain evidence="13">A6-441</strain>
    </source>
</reference>
<evidence type="ECO:0000313" key="13">
    <source>
        <dbReference type="EMBL" id="MBU3841518.1"/>
    </source>
</evidence>
<evidence type="ECO:0000256" key="1">
    <source>
        <dbReference type="ARBA" id="ARBA00001947"/>
    </source>
</evidence>
<evidence type="ECO:0000256" key="6">
    <source>
        <dbReference type="ARBA" id="ARBA00022801"/>
    </source>
</evidence>
<dbReference type="InterPro" id="IPR004387">
    <property type="entry name" value="Pept_M50_Zn"/>
</dbReference>
<keyword evidence="10 11" id="KW-0472">Membrane</keyword>
<dbReference type="Pfam" id="PF02163">
    <property type="entry name" value="Peptidase_M50"/>
    <property type="match status" value="1"/>
</dbReference>
<evidence type="ECO:0000256" key="2">
    <source>
        <dbReference type="ARBA" id="ARBA00004141"/>
    </source>
</evidence>
<evidence type="ECO:0000256" key="5">
    <source>
        <dbReference type="ARBA" id="ARBA00022692"/>
    </source>
</evidence>
<name>A0A9E2KW09_9FUSO</name>
<evidence type="ECO:0000256" key="11">
    <source>
        <dbReference type="RuleBase" id="RU362031"/>
    </source>
</evidence>
<dbReference type="GO" id="GO:0016020">
    <property type="term" value="C:membrane"/>
    <property type="evidence" value="ECO:0007669"/>
    <property type="project" value="UniProtKB-SubCell"/>
</dbReference>
<comment type="caution">
    <text evidence="13">The sequence shown here is derived from an EMBL/GenBank/DDBJ whole genome shotgun (WGS) entry which is preliminary data.</text>
</comment>
<evidence type="ECO:0000313" key="14">
    <source>
        <dbReference type="Proteomes" id="UP000724657"/>
    </source>
</evidence>
<reference evidence="13" key="2">
    <citation type="submission" date="2021-04" db="EMBL/GenBank/DDBJ databases">
        <authorList>
            <person name="Gilroy R."/>
        </authorList>
    </citation>
    <scope>NUCLEOTIDE SEQUENCE</scope>
    <source>
        <strain evidence="13">A6-441</strain>
    </source>
</reference>
<feature type="transmembrane region" description="Helical" evidence="11">
    <location>
        <begin position="314"/>
        <end position="335"/>
    </location>
</feature>
<dbReference type="AlphaFoldDB" id="A0A9E2KW09"/>
<keyword evidence="5 11" id="KW-0812">Transmembrane</keyword>
<protein>
    <recommendedName>
        <fullName evidence="11">Zinc metalloprotease</fullName>
        <ecNumber evidence="11">3.4.24.-</ecNumber>
    </recommendedName>
</protein>
<evidence type="ECO:0000256" key="4">
    <source>
        <dbReference type="ARBA" id="ARBA00022670"/>
    </source>
</evidence>
<dbReference type="EMBL" id="JAHLFN010000011">
    <property type="protein sequence ID" value="MBU3841518.1"/>
    <property type="molecule type" value="Genomic_DNA"/>
</dbReference>
<dbReference type="InterPro" id="IPR036034">
    <property type="entry name" value="PDZ_sf"/>
</dbReference>
<dbReference type="GO" id="GO:0004222">
    <property type="term" value="F:metalloendopeptidase activity"/>
    <property type="evidence" value="ECO:0007669"/>
    <property type="project" value="InterPro"/>
</dbReference>
<accession>A0A9E2KW09</accession>
<evidence type="ECO:0000256" key="10">
    <source>
        <dbReference type="ARBA" id="ARBA00023136"/>
    </source>
</evidence>
<comment type="similarity">
    <text evidence="3 11">Belongs to the peptidase M50B family.</text>
</comment>
<feature type="transmembrane region" description="Helical" evidence="11">
    <location>
        <begin position="88"/>
        <end position="111"/>
    </location>
</feature>
<feature type="domain" description="Peptidase M50" evidence="12">
    <location>
        <begin position="6"/>
        <end position="324"/>
    </location>
</feature>
<dbReference type="EC" id="3.4.24.-" evidence="11"/>
<sequence>MNILIAILVLGVIIFIHEFGHFITAKFFKMPVSEFSIGMGPQVYSYDTMKTTYSFRAIPIGGYVNIEGMEVDSKVEDGFNSKPAYARFIVLIAGVFMNFLLAFIIMFFSIYSNGKYVPSNEAVIGNVFKEAKSVKYIQPKDRILEIEGHEIKNWSDIGDNLRKITGQESISIKLERDGKIEEVSVPLTFDPNSKRGMLGILPEYSIEKYSVLEASKLSLQSGVKIVKDTLTGLKMVVTGKVKSEELSGPIGIIRVVGEASKEGAGIVFWLMALLSVNVGVLNLLPLPALDGGRIIFVLLEMIGVKVNKKLEEKVHMVGMLILFGLIIFITTNDIFNLTK</sequence>
<keyword evidence="11" id="KW-0479">Metal-binding</keyword>
<evidence type="ECO:0000256" key="7">
    <source>
        <dbReference type="ARBA" id="ARBA00022833"/>
    </source>
</evidence>
<keyword evidence="8 11" id="KW-1133">Transmembrane helix</keyword>
<comment type="cofactor">
    <cofactor evidence="1 11">
        <name>Zn(2+)</name>
        <dbReference type="ChEBI" id="CHEBI:29105"/>
    </cofactor>
</comment>
<dbReference type="PANTHER" id="PTHR42837">
    <property type="entry name" value="REGULATOR OF SIGMA-E PROTEASE RSEP"/>
    <property type="match status" value="1"/>
</dbReference>
<dbReference type="GO" id="GO:0046872">
    <property type="term" value="F:metal ion binding"/>
    <property type="evidence" value="ECO:0007669"/>
    <property type="project" value="UniProtKB-KW"/>
</dbReference>
<gene>
    <name evidence="13" type="primary">rseP</name>
    <name evidence="13" type="ORF">IAA47_00715</name>
</gene>
<keyword evidence="9 11" id="KW-0482">Metalloprotease</keyword>
<proteinExistence type="inferred from homology"/>
<dbReference type="PANTHER" id="PTHR42837:SF2">
    <property type="entry name" value="MEMBRANE METALLOPROTEASE ARASP2, CHLOROPLASTIC-RELATED"/>
    <property type="match status" value="1"/>
</dbReference>
<dbReference type="CDD" id="cd06163">
    <property type="entry name" value="S2P-M50_PDZ_RseP-like"/>
    <property type="match status" value="1"/>
</dbReference>
<keyword evidence="6 11" id="KW-0378">Hydrolase</keyword>
<dbReference type="Gene3D" id="2.30.42.10">
    <property type="match status" value="1"/>
</dbReference>
<keyword evidence="4" id="KW-0645">Protease</keyword>